<dbReference type="Pfam" id="PF00293">
    <property type="entry name" value="NUDIX"/>
    <property type="match status" value="1"/>
</dbReference>
<comment type="caution">
    <text evidence="4">The sequence shown here is derived from an EMBL/GenBank/DDBJ whole genome shotgun (WGS) entry which is preliminary data.</text>
</comment>
<dbReference type="Gene3D" id="3.90.79.10">
    <property type="entry name" value="Nucleoside Triphosphate Pyrophosphohydrolase"/>
    <property type="match status" value="1"/>
</dbReference>
<dbReference type="Proteomes" id="UP000092600">
    <property type="component" value="Unassembled WGS sequence"/>
</dbReference>
<feature type="non-terminal residue" evidence="4">
    <location>
        <position position="344"/>
    </location>
</feature>
<dbReference type="PROSITE" id="PS51462">
    <property type="entry name" value="NUDIX"/>
    <property type="match status" value="1"/>
</dbReference>
<dbReference type="InterPro" id="IPR020084">
    <property type="entry name" value="NUDIX_hydrolase_CS"/>
</dbReference>
<evidence type="ECO:0000313" key="4">
    <source>
        <dbReference type="EMBL" id="OAY84710.1"/>
    </source>
</evidence>
<dbReference type="GO" id="GO:0047631">
    <property type="term" value="F:ADP-ribose diphosphatase activity"/>
    <property type="evidence" value="ECO:0007669"/>
    <property type="project" value="TreeGrafter"/>
</dbReference>
<dbReference type="PROSITE" id="PS00893">
    <property type="entry name" value="NUDIX_BOX"/>
    <property type="match status" value="1"/>
</dbReference>
<evidence type="ECO:0000256" key="2">
    <source>
        <dbReference type="ARBA" id="ARBA00022801"/>
    </source>
</evidence>
<feature type="domain" description="Nudix hydrolase" evidence="3">
    <location>
        <begin position="214"/>
        <end position="344"/>
    </location>
</feature>
<comment type="similarity">
    <text evidence="1">Belongs to the Nudix hydrolase family.</text>
</comment>
<dbReference type="InterPro" id="IPR015797">
    <property type="entry name" value="NUDIX_hydrolase-like_dom_sf"/>
</dbReference>
<keyword evidence="2 4" id="KW-0378">Hydrolase</keyword>
<dbReference type="InterPro" id="IPR000086">
    <property type="entry name" value="NUDIX_hydrolase_dom"/>
</dbReference>
<dbReference type="InterPro" id="IPR003293">
    <property type="entry name" value="Nudix_hydrolase6-like"/>
</dbReference>
<sequence>MEKALLEVVITGKTCFKPLIGRMDSIKSSQWKGFPVKACYSAARTPSKEIESPVAPTKFPRSDSSCVVNGSNGASFIWGSSVNSYILDAYEDQYGGIVINPDRLPRDASAFANALQASLSLWNLLGKKGVWLKLRWIDLSSSPCDLKSGSCDLVKLLLTHHFTSIGNFPRIFSGSVILGASFQEGFKYHHAEQTYVMLTYWIPQGPCMLPANASHQVGVGGFVINDHNEVLVVQEKYWCSAFSSVWKLPTGFILESEEIFTGAVREVKEETGIDTEFEEIIAFRHAHHVDFGKSDLFFICMLRPLSTEIKIDDAEIQAAKWMPLVEFVEQPFNQEDNMFKKIID</sequence>
<dbReference type="AlphaFoldDB" id="A0A199W727"/>
<dbReference type="GO" id="GO:0035529">
    <property type="term" value="F:NADH pyrophosphatase activity"/>
    <property type="evidence" value="ECO:0007669"/>
    <property type="project" value="TreeGrafter"/>
</dbReference>
<accession>A0A199W727</accession>
<name>A0A199W727_ANACO</name>
<dbReference type="CDD" id="cd04670">
    <property type="entry name" value="NUDIX_ASFGF2_Nudt6"/>
    <property type="match status" value="1"/>
</dbReference>
<dbReference type="SUPFAM" id="SSF55811">
    <property type="entry name" value="Nudix"/>
    <property type="match status" value="1"/>
</dbReference>
<dbReference type="PRINTS" id="PR01356">
    <property type="entry name" value="GFGPROTEIN"/>
</dbReference>
<dbReference type="EMBL" id="LSRQ01000181">
    <property type="protein sequence ID" value="OAY84710.1"/>
    <property type="molecule type" value="Genomic_DNA"/>
</dbReference>
<evidence type="ECO:0000256" key="1">
    <source>
        <dbReference type="ARBA" id="ARBA00005582"/>
    </source>
</evidence>
<reference evidence="4 5" key="1">
    <citation type="journal article" date="2016" name="DNA Res.">
        <title>The draft genome of MD-2 pineapple using hybrid error correction of long reads.</title>
        <authorList>
            <person name="Redwan R.M."/>
            <person name="Saidin A."/>
            <person name="Kumar S.V."/>
        </authorList>
    </citation>
    <scope>NUCLEOTIDE SEQUENCE [LARGE SCALE GENOMIC DNA]</scope>
    <source>
        <strain evidence="5">cv. MD2</strain>
        <tissue evidence="4">Leaf</tissue>
    </source>
</reference>
<dbReference type="FunFam" id="3.90.79.10:FF:000015">
    <property type="entry name" value="Nudix hydrolase 8"/>
    <property type="match status" value="1"/>
</dbReference>
<dbReference type="Pfam" id="PF18290">
    <property type="entry name" value="Nudix_hydro"/>
    <property type="match status" value="2"/>
</dbReference>
<dbReference type="Gene3D" id="3.40.630.30">
    <property type="match status" value="1"/>
</dbReference>
<dbReference type="PANTHER" id="PTHR13994">
    <property type="entry name" value="NUDIX HYDROLASE RELATED"/>
    <property type="match status" value="1"/>
</dbReference>
<dbReference type="InterPro" id="IPR040618">
    <property type="entry name" value="Pre-Nudix"/>
</dbReference>
<dbReference type="GO" id="GO:0051287">
    <property type="term" value="F:NAD binding"/>
    <property type="evidence" value="ECO:0007669"/>
    <property type="project" value="TreeGrafter"/>
</dbReference>
<protein>
    <submittedName>
        <fullName evidence="4">Nudix hydrolase 8</fullName>
    </submittedName>
</protein>
<evidence type="ECO:0000313" key="5">
    <source>
        <dbReference type="Proteomes" id="UP000092600"/>
    </source>
</evidence>
<organism evidence="4 5">
    <name type="scientific">Ananas comosus</name>
    <name type="common">Pineapple</name>
    <name type="synonym">Ananas ananas</name>
    <dbReference type="NCBI Taxonomy" id="4615"/>
    <lineage>
        <taxon>Eukaryota</taxon>
        <taxon>Viridiplantae</taxon>
        <taxon>Streptophyta</taxon>
        <taxon>Embryophyta</taxon>
        <taxon>Tracheophyta</taxon>
        <taxon>Spermatophyta</taxon>
        <taxon>Magnoliopsida</taxon>
        <taxon>Liliopsida</taxon>
        <taxon>Poales</taxon>
        <taxon>Bromeliaceae</taxon>
        <taxon>Bromelioideae</taxon>
        <taxon>Ananas</taxon>
    </lineage>
</organism>
<proteinExistence type="inferred from homology"/>
<gene>
    <name evidence="4" type="ORF">ACMD2_17191</name>
</gene>
<dbReference type="PANTHER" id="PTHR13994:SF13">
    <property type="entry name" value="FI03680P"/>
    <property type="match status" value="1"/>
</dbReference>
<evidence type="ECO:0000259" key="3">
    <source>
        <dbReference type="PROSITE" id="PS51462"/>
    </source>
</evidence>